<dbReference type="InterPro" id="IPR035587">
    <property type="entry name" value="DUS-like_FMN-bd"/>
</dbReference>
<keyword evidence="4 9" id="KW-0288">FMN</keyword>
<keyword evidence="2 9" id="KW-0820">tRNA-binding</keyword>
<evidence type="ECO:0000256" key="7">
    <source>
        <dbReference type="ARBA" id="ARBA00022884"/>
    </source>
</evidence>
<gene>
    <name evidence="9 12" type="primary">dusA</name>
    <name evidence="12" type="ORF">Q8X39_08710</name>
</gene>
<keyword evidence="5 9" id="KW-0819">tRNA processing</keyword>
<feature type="binding site" evidence="9">
    <location>
        <position position="187"/>
    </location>
    <ligand>
        <name>FMN</name>
        <dbReference type="ChEBI" id="CHEBI:58210"/>
    </ligand>
</feature>
<protein>
    <recommendedName>
        <fullName evidence="9">tRNA-dihydrouridine(20/20a) synthase</fullName>
        <ecNumber evidence="9">1.3.1.91</ecNumber>
    </recommendedName>
    <alternativeName>
        <fullName evidence="9">U20-specific dihydrouridine synthase</fullName>
        <shortName evidence="9">U20-specific Dus</shortName>
    </alternativeName>
    <alternativeName>
        <fullName evidence="9">tRNA-dihydrouridine synthase A</fullName>
    </alternativeName>
</protein>
<dbReference type="InterPro" id="IPR004653">
    <property type="entry name" value="DusA"/>
</dbReference>
<keyword evidence="6 9" id="KW-0521">NADP</keyword>
<feature type="site" description="Interacts with tRNA" evidence="9">
    <location>
        <position position="113"/>
    </location>
</feature>
<keyword evidence="8 9" id="KW-0560">Oxidoreductase</keyword>
<feature type="binding site" evidence="9">
    <location>
        <begin position="227"/>
        <end position="229"/>
    </location>
    <ligand>
        <name>FMN</name>
        <dbReference type="ChEBI" id="CHEBI:58210"/>
    </ligand>
</feature>
<dbReference type="NCBIfam" id="TIGR00742">
    <property type="entry name" value="yjbN"/>
    <property type="match status" value="1"/>
</dbReference>
<dbReference type="HAMAP" id="MF_02041">
    <property type="entry name" value="DusA_subfam"/>
    <property type="match status" value="1"/>
</dbReference>
<sequence>MSLPATPPATSPVTLPAVVPVDVASPWRLSVAPMLDWTDRHCRHFHRLLTRQTRLYTEMVTTGALLHGDVHRHLDFDGVEHPVALQLGGSEPADLAACARLAQRWGYDEVNLNCGCPSERVQRGAFGACLMAEPALVADGVKAMRDAVDIPVTVKHRIGIDRIERYDFVRDFVGTVAEAGCEVFIVHARNAWLQGLSPKENRDIPPLRHELVHQLKRDFPQLTLVINGGIRSDDEIAHHLHHVDGVMVGRQAYHEPWQMAGWDARFFGAATPFEDRRAVEDAWIAYLQRGHEAGRPWTQAMRHALGLWNGVAGARAWRQFWSDARQREQAPDLLHARAPRPGVAGAPQTNTLSQAASDARG</sequence>
<dbReference type="PANTHER" id="PTHR42907">
    <property type="entry name" value="FMN-LINKED OXIDOREDUCTASES SUPERFAMILY PROTEIN"/>
    <property type="match status" value="1"/>
</dbReference>
<comment type="similarity">
    <text evidence="9">Belongs to the Dus family. DusA subfamily.</text>
</comment>
<comment type="cofactor">
    <cofactor evidence="1 9">
        <name>FMN</name>
        <dbReference type="ChEBI" id="CHEBI:58210"/>
    </cofactor>
</comment>
<feature type="binding site" evidence="9">
    <location>
        <position position="86"/>
    </location>
    <ligand>
        <name>FMN</name>
        <dbReference type="ChEBI" id="CHEBI:58210"/>
    </ligand>
</feature>
<evidence type="ECO:0000313" key="13">
    <source>
        <dbReference type="Proteomes" id="UP001235760"/>
    </source>
</evidence>
<evidence type="ECO:0000256" key="4">
    <source>
        <dbReference type="ARBA" id="ARBA00022643"/>
    </source>
</evidence>
<comment type="catalytic activity">
    <reaction evidence="9">
        <text>5,6-dihydrouridine(20) in tRNA + NAD(+) = uridine(20) in tRNA + NADH + H(+)</text>
        <dbReference type="Rhea" id="RHEA:53340"/>
        <dbReference type="Rhea" id="RHEA-COMP:13533"/>
        <dbReference type="Rhea" id="RHEA-COMP:13534"/>
        <dbReference type="ChEBI" id="CHEBI:15378"/>
        <dbReference type="ChEBI" id="CHEBI:57540"/>
        <dbReference type="ChEBI" id="CHEBI:57945"/>
        <dbReference type="ChEBI" id="CHEBI:65315"/>
        <dbReference type="ChEBI" id="CHEBI:74443"/>
        <dbReference type="EC" id="1.3.1.91"/>
    </reaction>
</comment>
<feature type="site" description="Interacts with tRNA; defines subfamily-specific binding signature" evidence="9">
    <location>
        <position position="315"/>
    </location>
</feature>
<feature type="binding site" evidence="9">
    <location>
        <begin position="33"/>
        <end position="35"/>
    </location>
    <ligand>
        <name>FMN</name>
        <dbReference type="ChEBI" id="CHEBI:58210"/>
    </ligand>
</feature>
<name>A0ABT9G2K4_LEPDI</name>
<feature type="binding site" evidence="9">
    <location>
        <position position="155"/>
    </location>
    <ligand>
        <name>FMN</name>
        <dbReference type="ChEBI" id="CHEBI:58210"/>
    </ligand>
</feature>
<evidence type="ECO:0000259" key="11">
    <source>
        <dbReference type="Pfam" id="PF01207"/>
    </source>
</evidence>
<dbReference type="InterPro" id="IPR018517">
    <property type="entry name" value="tRNA_hU_synthase_CS"/>
</dbReference>
<evidence type="ECO:0000256" key="3">
    <source>
        <dbReference type="ARBA" id="ARBA00022630"/>
    </source>
</evidence>
<comment type="catalytic activity">
    <reaction evidence="9">
        <text>5,6-dihydrouridine(20a) in tRNA + NAD(+) = uridine(20a) in tRNA + NADH + H(+)</text>
        <dbReference type="Rhea" id="RHEA:53348"/>
        <dbReference type="Rhea" id="RHEA-COMP:13535"/>
        <dbReference type="Rhea" id="RHEA-COMP:13536"/>
        <dbReference type="ChEBI" id="CHEBI:15378"/>
        <dbReference type="ChEBI" id="CHEBI:57540"/>
        <dbReference type="ChEBI" id="CHEBI:57945"/>
        <dbReference type="ChEBI" id="CHEBI:65315"/>
        <dbReference type="ChEBI" id="CHEBI:74443"/>
    </reaction>
</comment>
<keyword evidence="3 9" id="KW-0285">Flavoprotein</keyword>
<dbReference type="PROSITE" id="PS01136">
    <property type="entry name" value="UPF0034"/>
    <property type="match status" value="1"/>
</dbReference>
<evidence type="ECO:0000313" key="12">
    <source>
        <dbReference type="EMBL" id="MDP4300715.1"/>
    </source>
</evidence>
<comment type="caution">
    <text evidence="12">The sequence shown here is derived from an EMBL/GenBank/DDBJ whole genome shotgun (WGS) entry which is preliminary data.</text>
</comment>
<keyword evidence="13" id="KW-1185">Reference proteome</keyword>
<feature type="domain" description="DUS-like FMN-binding" evidence="11">
    <location>
        <begin position="31"/>
        <end position="333"/>
    </location>
</feature>
<comment type="catalytic activity">
    <reaction evidence="9">
        <text>5,6-dihydrouridine(20) in tRNA + NADP(+) = uridine(20) in tRNA + NADPH + H(+)</text>
        <dbReference type="Rhea" id="RHEA:53336"/>
        <dbReference type="Rhea" id="RHEA-COMP:13533"/>
        <dbReference type="Rhea" id="RHEA-COMP:13534"/>
        <dbReference type="ChEBI" id="CHEBI:15378"/>
        <dbReference type="ChEBI" id="CHEBI:57783"/>
        <dbReference type="ChEBI" id="CHEBI:58349"/>
        <dbReference type="ChEBI" id="CHEBI:65315"/>
        <dbReference type="ChEBI" id="CHEBI:74443"/>
        <dbReference type="EC" id="1.3.1.91"/>
    </reaction>
</comment>
<dbReference type="EC" id="1.3.1.91" evidence="9"/>
<dbReference type="Gene3D" id="1.20.120.1460">
    <property type="match status" value="1"/>
</dbReference>
<keyword evidence="7 9" id="KW-0694">RNA-binding</keyword>
<reference evidence="12 13" key="1">
    <citation type="submission" date="2023-08" db="EMBL/GenBank/DDBJ databases">
        <authorList>
            <person name="Roldan D.M."/>
            <person name="Menes R.J."/>
        </authorList>
    </citation>
    <scope>NUCLEOTIDE SEQUENCE [LARGE SCALE GENOMIC DNA]</scope>
    <source>
        <strain evidence="12 13">CCM 2812</strain>
    </source>
</reference>
<dbReference type="CDD" id="cd02801">
    <property type="entry name" value="DUS_like_FMN"/>
    <property type="match status" value="1"/>
</dbReference>
<organism evidence="12 13">
    <name type="scientific">Leptothrix discophora</name>
    <dbReference type="NCBI Taxonomy" id="89"/>
    <lineage>
        <taxon>Bacteria</taxon>
        <taxon>Pseudomonadati</taxon>
        <taxon>Pseudomonadota</taxon>
        <taxon>Betaproteobacteria</taxon>
        <taxon>Burkholderiales</taxon>
        <taxon>Sphaerotilaceae</taxon>
        <taxon>Leptothrix</taxon>
    </lineage>
</organism>
<evidence type="ECO:0000256" key="6">
    <source>
        <dbReference type="ARBA" id="ARBA00022857"/>
    </source>
</evidence>
<feature type="active site" description="Proton donor" evidence="9">
    <location>
        <position position="116"/>
    </location>
</feature>
<feature type="site" description="Interacts with tRNA; defines subfamily-specific binding signature" evidence="9">
    <location>
        <position position="318"/>
    </location>
</feature>
<evidence type="ECO:0000256" key="8">
    <source>
        <dbReference type="ARBA" id="ARBA00023002"/>
    </source>
</evidence>
<dbReference type="Proteomes" id="UP001235760">
    <property type="component" value="Unassembled WGS sequence"/>
</dbReference>
<proteinExistence type="inferred from homology"/>
<feature type="compositionally biased region" description="Polar residues" evidence="10">
    <location>
        <begin position="348"/>
        <end position="361"/>
    </location>
</feature>
<evidence type="ECO:0000256" key="9">
    <source>
        <dbReference type="HAMAP-Rule" id="MF_02041"/>
    </source>
</evidence>
<feature type="region of interest" description="Disordered" evidence="10">
    <location>
        <begin position="337"/>
        <end position="361"/>
    </location>
</feature>
<evidence type="ECO:0000256" key="10">
    <source>
        <dbReference type="SAM" id="MobiDB-lite"/>
    </source>
</evidence>
<dbReference type="PANTHER" id="PTHR42907:SF1">
    <property type="entry name" value="FMN-LINKED OXIDOREDUCTASES SUPERFAMILY PROTEIN"/>
    <property type="match status" value="1"/>
</dbReference>
<evidence type="ECO:0000256" key="5">
    <source>
        <dbReference type="ARBA" id="ARBA00022694"/>
    </source>
</evidence>
<dbReference type="NCBIfam" id="NF008774">
    <property type="entry name" value="PRK11815.1"/>
    <property type="match status" value="1"/>
</dbReference>
<dbReference type="GO" id="GO:0102264">
    <property type="term" value="F:tRNA-dihydrouridine20 synthase activity"/>
    <property type="evidence" value="ECO:0007669"/>
    <property type="project" value="UniProtKB-EC"/>
</dbReference>
<evidence type="ECO:0000256" key="1">
    <source>
        <dbReference type="ARBA" id="ARBA00001917"/>
    </source>
</evidence>
<comment type="function">
    <text evidence="9">Catalyzes the synthesis of 5,6-dihydrouridine (D), a modified base found in the D-loop of most tRNAs, via the reduction of the C5-C6 double bond in target uridines. Specifically modifies U20 and U20a in tRNAs.</text>
</comment>
<dbReference type="Gene3D" id="3.20.20.70">
    <property type="entry name" value="Aldolase class I"/>
    <property type="match status" value="1"/>
</dbReference>
<dbReference type="EMBL" id="JAUZEE010000003">
    <property type="protein sequence ID" value="MDP4300715.1"/>
    <property type="molecule type" value="Genomic_DNA"/>
</dbReference>
<dbReference type="SUPFAM" id="SSF51395">
    <property type="entry name" value="FMN-linked oxidoreductases"/>
    <property type="match status" value="1"/>
</dbReference>
<accession>A0ABT9G2K4</accession>
<evidence type="ECO:0000256" key="2">
    <source>
        <dbReference type="ARBA" id="ARBA00022555"/>
    </source>
</evidence>
<comment type="catalytic activity">
    <reaction evidence="9">
        <text>5,6-dihydrouridine(20a) in tRNA + NADP(+) = uridine(20a) in tRNA + NADPH + H(+)</text>
        <dbReference type="Rhea" id="RHEA:53344"/>
        <dbReference type="Rhea" id="RHEA-COMP:13535"/>
        <dbReference type="Rhea" id="RHEA-COMP:13536"/>
        <dbReference type="ChEBI" id="CHEBI:15378"/>
        <dbReference type="ChEBI" id="CHEBI:57783"/>
        <dbReference type="ChEBI" id="CHEBI:58349"/>
        <dbReference type="ChEBI" id="CHEBI:65315"/>
        <dbReference type="ChEBI" id="CHEBI:74443"/>
    </reaction>
</comment>
<feature type="binding site" evidence="9">
    <location>
        <begin position="249"/>
        <end position="250"/>
    </location>
    <ligand>
        <name>FMN</name>
        <dbReference type="ChEBI" id="CHEBI:58210"/>
    </ligand>
</feature>
<feature type="site" description="Interacts with tRNA; defines subfamily-specific binding signature" evidence="9">
    <location>
        <position position="199"/>
    </location>
</feature>
<dbReference type="InterPro" id="IPR013785">
    <property type="entry name" value="Aldolase_TIM"/>
</dbReference>
<dbReference type="Pfam" id="PF01207">
    <property type="entry name" value="Dus"/>
    <property type="match status" value="1"/>
</dbReference>
<feature type="site" description="Interacts with tRNA" evidence="9">
    <location>
        <position position="202"/>
    </location>
</feature>